<protein>
    <submittedName>
        <fullName evidence="7">Auxin efflux carrier</fullName>
    </submittedName>
</protein>
<feature type="transmembrane region" description="Helical" evidence="6">
    <location>
        <begin position="63"/>
        <end position="81"/>
    </location>
</feature>
<comment type="caution">
    <text evidence="7">The sequence shown here is derived from an EMBL/GenBank/DDBJ whole genome shotgun (WGS) entry which is preliminary data.</text>
</comment>
<keyword evidence="4 6" id="KW-0472">Membrane</keyword>
<dbReference type="GO" id="GO:0016020">
    <property type="term" value="C:membrane"/>
    <property type="evidence" value="ECO:0007669"/>
    <property type="project" value="UniProtKB-SubCell"/>
</dbReference>
<feature type="region of interest" description="Disordered" evidence="5">
    <location>
        <begin position="240"/>
        <end position="358"/>
    </location>
</feature>
<evidence type="ECO:0000256" key="4">
    <source>
        <dbReference type="ARBA" id="ARBA00023136"/>
    </source>
</evidence>
<sequence>MAAEAAAAAATAAAAAAAAGTTGLTGWALLSTAAAPTLIVCLLGAVGAAMAHRGVLNEQGCAVVSRLIYYVYIPALTFSKLAQAVTLSSIAHLWPLLANMTISILFGLALGAALARLLRCPLDLRFLVVISCAFSNVGNLPLVFVSALCHDQDAMFYRALGEECEHRGEAYTGFDIAAATLWQFSVAISIIRRAAAARAAAAEAAALDGSGSCAVRAAADGDPISLPVCAIRGREPTLSDLLQVRGRSRSGSAGNSTPREQPPPPFALAPRQQLGASPSSPRPAQLLPSPFGRGQAGQRQQQQRQQHAAGVELQQVALQPHPQHRQQHHPQQPPWPGWATAGQEEQPFDGPTAAEDTASLLGHKGSDAAEQAAGARKRGGGSLARAGRAAWRYLRGVDWGAAFPLPAQAAILGIAVGCVPPLKGLIYAPHPPLRVLREALDTLGNGLLPANIPLLGAVLYRGPGESHMPLRVTVGILVMRLALMPALMTALVWVALKLQLFVPPDSMFLLTLLMSNATPTAVSLQTMAVLFNAAPAETASILFIQYLACVVTLPCWSWVFLQVIHAQ</sequence>
<feature type="transmembrane region" description="Helical" evidence="6">
    <location>
        <begin position="28"/>
        <end position="51"/>
    </location>
</feature>
<evidence type="ECO:0000256" key="6">
    <source>
        <dbReference type="SAM" id="Phobius"/>
    </source>
</evidence>
<dbReference type="OrthoDB" id="191139at2759"/>
<evidence type="ECO:0000256" key="5">
    <source>
        <dbReference type="SAM" id="MobiDB-lite"/>
    </source>
</evidence>
<feature type="transmembrane region" description="Helical" evidence="6">
    <location>
        <begin position="93"/>
        <end position="114"/>
    </location>
</feature>
<dbReference type="InterPro" id="IPR039305">
    <property type="entry name" value="PILS2/6"/>
</dbReference>
<dbReference type="Proteomes" id="UP000239649">
    <property type="component" value="Unassembled WGS sequence"/>
</dbReference>
<evidence type="ECO:0000256" key="1">
    <source>
        <dbReference type="ARBA" id="ARBA00004141"/>
    </source>
</evidence>
<feature type="transmembrane region" description="Helical" evidence="6">
    <location>
        <begin position="508"/>
        <end position="531"/>
    </location>
</feature>
<feature type="transmembrane region" description="Helical" evidence="6">
    <location>
        <begin position="543"/>
        <end position="564"/>
    </location>
</feature>
<proteinExistence type="predicted"/>
<accession>A0A2P6VMV8</accession>
<feature type="transmembrane region" description="Helical" evidence="6">
    <location>
        <begin position="474"/>
        <end position="496"/>
    </location>
</feature>
<dbReference type="PANTHER" id="PTHR31419">
    <property type="entry name" value="PROTEIN PIN-LIKES 2"/>
    <property type="match status" value="1"/>
</dbReference>
<comment type="subcellular location">
    <subcellularLocation>
        <location evidence="1">Membrane</location>
        <topology evidence="1">Multi-pass membrane protein</topology>
    </subcellularLocation>
</comment>
<dbReference type="EMBL" id="LHPF02000002">
    <property type="protein sequence ID" value="PSC75420.1"/>
    <property type="molecule type" value="Genomic_DNA"/>
</dbReference>
<keyword evidence="8" id="KW-1185">Reference proteome</keyword>
<organism evidence="7 8">
    <name type="scientific">Micractinium conductrix</name>
    <dbReference type="NCBI Taxonomy" id="554055"/>
    <lineage>
        <taxon>Eukaryota</taxon>
        <taxon>Viridiplantae</taxon>
        <taxon>Chlorophyta</taxon>
        <taxon>core chlorophytes</taxon>
        <taxon>Trebouxiophyceae</taxon>
        <taxon>Chlorellales</taxon>
        <taxon>Chlorellaceae</taxon>
        <taxon>Chlorella clade</taxon>
        <taxon>Micractinium</taxon>
    </lineage>
</organism>
<keyword evidence="2 6" id="KW-0812">Transmembrane</keyword>
<dbReference type="PANTHER" id="PTHR31419:SF1">
    <property type="entry name" value="PROTEIN PIN-LIKES 6"/>
    <property type="match status" value="1"/>
</dbReference>
<keyword evidence="3 6" id="KW-1133">Transmembrane helix</keyword>
<dbReference type="AlphaFoldDB" id="A0A2P6VMV8"/>
<feature type="compositionally biased region" description="Low complexity" evidence="5">
    <location>
        <begin position="292"/>
        <end position="310"/>
    </location>
</feature>
<evidence type="ECO:0000256" key="3">
    <source>
        <dbReference type="ARBA" id="ARBA00022989"/>
    </source>
</evidence>
<name>A0A2P6VMV8_9CHLO</name>
<dbReference type="STRING" id="554055.A0A2P6VMV8"/>
<dbReference type="Pfam" id="PF03547">
    <property type="entry name" value="Mem_trans"/>
    <property type="match status" value="1"/>
</dbReference>
<gene>
    <name evidence="7" type="ORF">C2E20_1605</name>
</gene>
<evidence type="ECO:0000313" key="8">
    <source>
        <dbReference type="Proteomes" id="UP000239649"/>
    </source>
</evidence>
<reference evidence="7 8" key="1">
    <citation type="journal article" date="2018" name="Plant J.">
        <title>Genome sequences of Chlorella sorokiniana UTEX 1602 and Micractinium conductrix SAG 241.80: implications to maltose excretion by a green alga.</title>
        <authorList>
            <person name="Arriola M.B."/>
            <person name="Velmurugan N."/>
            <person name="Zhang Y."/>
            <person name="Plunkett M.H."/>
            <person name="Hondzo H."/>
            <person name="Barney B.M."/>
        </authorList>
    </citation>
    <scope>NUCLEOTIDE SEQUENCE [LARGE SCALE GENOMIC DNA]</scope>
    <source>
        <strain evidence="7 8">SAG 241.80</strain>
    </source>
</reference>
<dbReference type="InterPro" id="IPR004776">
    <property type="entry name" value="Mem_transp_PIN-like"/>
</dbReference>
<dbReference type="GO" id="GO:0080162">
    <property type="term" value="P:endoplasmic reticulum to cytosol auxin transport"/>
    <property type="evidence" value="ECO:0007669"/>
    <property type="project" value="InterPro"/>
</dbReference>
<feature type="transmembrane region" description="Helical" evidence="6">
    <location>
        <begin position="126"/>
        <end position="148"/>
    </location>
</feature>
<evidence type="ECO:0000256" key="2">
    <source>
        <dbReference type="ARBA" id="ARBA00022692"/>
    </source>
</evidence>
<evidence type="ECO:0000313" key="7">
    <source>
        <dbReference type="EMBL" id="PSC75420.1"/>
    </source>
</evidence>